<dbReference type="Proteomes" id="UP000634455">
    <property type="component" value="Unassembled WGS sequence"/>
</dbReference>
<keyword evidence="1" id="KW-0732">Signal</keyword>
<reference evidence="3" key="1">
    <citation type="journal article" date="2019" name="Int. J. Syst. Evol. Microbiol.">
        <title>The Global Catalogue of Microorganisms (GCM) 10K type strain sequencing project: providing services to taxonomists for standard genome sequencing and annotation.</title>
        <authorList>
            <consortium name="The Broad Institute Genomics Platform"/>
            <consortium name="The Broad Institute Genome Sequencing Center for Infectious Disease"/>
            <person name="Wu L."/>
            <person name="Ma J."/>
        </authorList>
    </citation>
    <scope>NUCLEOTIDE SEQUENCE [LARGE SCALE GENOMIC DNA]</scope>
    <source>
        <strain evidence="3">KCTC 32465</strain>
    </source>
</reference>
<evidence type="ECO:0000313" key="3">
    <source>
        <dbReference type="Proteomes" id="UP000634455"/>
    </source>
</evidence>
<organism evidence="2 3">
    <name type="scientific">Paramylibacter ulvae</name>
    <dbReference type="NCBI Taxonomy" id="1651968"/>
    <lineage>
        <taxon>Bacteria</taxon>
        <taxon>Pseudomonadati</taxon>
        <taxon>Pseudomonadota</taxon>
        <taxon>Alphaproteobacteria</taxon>
        <taxon>Rhodobacterales</taxon>
        <taxon>Paracoccaceae</taxon>
        <taxon>Paramylibacter</taxon>
    </lineage>
</organism>
<name>A0ABQ3CTS0_9RHOB</name>
<evidence type="ECO:0000313" key="2">
    <source>
        <dbReference type="EMBL" id="GHA41112.1"/>
    </source>
</evidence>
<dbReference type="RefSeq" id="WP_189638690.1">
    <property type="nucleotide sequence ID" value="NZ_BMZF01000001.1"/>
</dbReference>
<keyword evidence="3" id="KW-1185">Reference proteome</keyword>
<feature type="signal peptide" evidence="1">
    <location>
        <begin position="1"/>
        <end position="18"/>
    </location>
</feature>
<sequence>MIKAAVIVATLVASPVFAGSWNGSTTDGIRLASVTTKSADEIAVMCDVGINAPISAITFAINGTAPMPNSSVMMQFDKDAPIYATTDIEGGIGTFAHPDVEQFNRIVGLMKSKSRVKVRLFNGATATFALAGSSAAIGDKCAVHGDTMQMASQ</sequence>
<evidence type="ECO:0000256" key="1">
    <source>
        <dbReference type="SAM" id="SignalP"/>
    </source>
</evidence>
<feature type="chain" id="PRO_5046615352" description="VirK protein" evidence="1">
    <location>
        <begin position="19"/>
        <end position="153"/>
    </location>
</feature>
<comment type="caution">
    <text evidence="2">The sequence shown here is derived from an EMBL/GenBank/DDBJ whole genome shotgun (WGS) entry which is preliminary data.</text>
</comment>
<gene>
    <name evidence="2" type="ORF">GCM10008927_01750</name>
</gene>
<accession>A0ABQ3CTS0</accession>
<evidence type="ECO:0008006" key="4">
    <source>
        <dbReference type="Google" id="ProtNLM"/>
    </source>
</evidence>
<proteinExistence type="predicted"/>
<dbReference type="EMBL" id="BMZF01000001">
    <property type="protein sequence ID" value="GHA41112.1"/>
    <property type="molecule type" value="Genomic_DNA"/>
</dbReference>
<protein>
    <recommendedName>
        <fullName evidence="4">VirK protein</fullName>
    </recommendedName>
</protein>